<reference evidence="3 4" key="1">
    <citation type="submission" date="2016-08" db="EMBL/GenBank/DDBJ databases">
        <title>A new outlook on sporulation: Clostridium algidixylanolyticum.</title>
        <authorList>
            <person name="Poppleton D.I."/>
            <person name="Gribaldo S."/>
        </authorList>
    </citation>
    <scope>NUCLEOTIDE SEQUENCE [LARGE SCALE GENOMIC DNA]</scope>
    <source>
        <strain evidence="3 4">SPL73</strain>
    </source>
</reference>
<evidence type="ECO:0000313" key="3">
    <source>
        <dbReference type="EMBL" id="RKD32867.1"/>
    </source>
</evidence>
<protein>
    <recommendedName>
        <fullName evidence="5">ATPase involved in DNA repair</fullName>
    </recommendedName>
</protein>
<feature type="coiled-coil region" evidence="1">
    <location>
        <begin position="235"/>
        <end position="310"/>
    </location>
</feature>
<keyword evidence="2" id="KW-0472">Membrane</keyword>
<feature type="transmembrane region" description="Helical" evidence="2">
    <location>
        <begin position="147"/>
        <end position="168"/>
    </location>
</feature>
<proteinExistence type="predicted"/>
<evidence type="ECO:0008006" key="5">
    <source>
        <dbReference type="Google" id="ProtNLM"/>
    </source>
</evidence>
<keyword evidence="2" id="KW-1133">Transmembrane helix</keyword>
<keyword evidence="1" id="KW-0175">Coiled coil</keyword>
<feature type="coiled-coil region" evidence="1">
    <location>
        <begin position="22"/>
        <end position="49"/>
    </location>
</feature>
<dbReference type="OrthoDB" id="1935355at2"/>
<dbReference type="Proteomes" id="UP000284277">
    <property type="component" value="Unassembled WGS sequence"/>
</dbReference>
<keyword evidence="4" id="KW-1185">Reference proteome</keyword>
<dbReference type="RefSeq" id="WP_120196247.1">
    <property type="nucleotide sequence ID" value="NZ_MCIA01000009.1"/>
</dbReference>
<comment type="caution">
    <text evidence="3">The sequence shown here is derived from an EMBL/GenBank/DDBJ whole genome shotgun (WGS) entry which is preliminary data.</text>
</comment>
<dbReference type="AlphaFoldDB" id="A0A419T5L6"/>
<evidence type="ECO:0000256" key="2">
    <source>
        <dbReference type="SAM" id="Phobius"/>
    </source>
</evidence>
<name>A0A419T5L6_9FIRM</name>
<organism evidence="3 4">
    <name type="scientific">Lacrimispora algidixylanolytica</name>
    <dbReference type="NCBI Taxonomy" id="94868"/>
    <lineage>
        <taxon>Bacteria</taxon>
        <taxon>Bacillati</taxon>
        <taxon>Bacillota</taxon>
        <taxon>Clostridia</taxon>
        <taxon>Lachnospirales</taxon>
        <taxon>Lachnospiraceae</taxon>
        <taxon>Lacrimispora</taxon>
    </lineage>
</organism>
<keyword evidence="2" id="KW-0812">Transmembrane</keyword>
<feature type="transmembrane region" description="Helical" evidence="2">
    <location>
        <begin position="174"/>
        <end position="195"/>
    </location>
</feature>
<gene>
    <name evidence="3" type="ORF">BET01_16655</name>
</gene>
<evidence type="ECO:0000256" key="1">
    <source>
        <dbReference type="SAM" id="Coils"/>
    </source>
</evidence>
<feature type="coiled-coil region" evidence="1">
    <location>
        <begin position="73"/>
        <end position="123"/>
    </location>
</feature>
<sequence length="363" mass="42599">MAQPITDQVGFLGEACRAVQELSASRNLLEKFHQEKRHLEKELEAERKAVADDISLTIKKRIDEIEGTYDKEIEREQDALKRMRAKREKAKNQGVKERIEEETVELKENNKELRQQMKDVFRQERVPKFCNSRLYYALYLPGGFREWMLLITVILIVFLVLPCGIYFLLPEKTLFYLIGIYFMTVVIFGSIYILIYNRTKMRHLSALRKGRTIRDLIKTNDRKMKVIINSIKRDRDEASYDLEKFDDEIARIEQELTDIMDKKREALNTFDKVTKTIISDEIADGRKDILTKLTKDYEEAQTSGKEAEIRVKEQTLFINDNYTSYIGKEFMIPELLDELADMIRMGKATTIGEAKTLYSSLKE</sequence>
<evidence type="ECO:0000313" key="4">
    <source>
        <dbReference type="Proteomes" id="UP000284277"/>
    </source>
</evidence>
<accession>A0A419T5L6</accession>
<dbReference type="EMBL" id="MCIA01000009">
    <property type="protein sequence ID" value="RKD32867.1"/>
    <property type="molecule type" value="Genomic_DNA"/>
</dbReference>